<protein>
    <submittedName>
        <fullName evidence="1">Type VI secretion system protein ImpH</fullName>
    </submittedName>
</protein>
<dbReference type="Proteomes" id="UP000292958">
    <property type="component" value="Unassembled WGS sequence"/>
</dbReference>
<keyword evidence="2" id="KW-1185">Reference proteome</keyword>
<sequence>MTSFGWRESPSIRQWLFTEPYRFEFIQAVRLLEQFTPSTPLALGPDPSKEAVQLRSHVGFDFAPSELRTFLPPQDSRHPPELVVNLYSLAGGASPLPDWVAELLQAQARNRDHALRDFFDIFHHRLLSLLYRVHLHHRSWLEPIQPQNAQTGADVPTTRRSRNKMSQYLLAFSGLGLQELQNRLSIPDEELLPYAGLFWQRPRSLVGLERILEHALEIPVASRSLLGSWNRIEPEDRTRLGVRCSSKRRSLPLRSRNNALGRTLVLGTRTWNPQGRFDLILGPLSFAEFQKLLPGGPTNRRLIALVHFYAGDVLEVHTHLRLSAADVPVSRLGRSRLGWTSWLKTRHLTQAPTVTLRHP</sequence>
<dbReference type="Pfam" id="PF06996">
    <property type="entry name" value="T6SS_TssG"/>
    <property type="match status" value="1"/>
</dbReference>
<dbReference type="EMBL" id="SHKW01000007">
    <property type="protein sequence ID" value="RZU29764.1"/>
    <property type="molecule type" value="Genomic_DNA"/>
</dbReference>
<name>A0A4Q7Y0G1_9BACT</name>
<dbReference type="InterPro" id="IPR010732">
    <property type="entry name" value="T6SS_TssG-like"/>
</dbReference>
<gene>
    <name evidence="1" type="ORF">BDD14_6382</name>
</gene>
<dbReference type="OrthoDB" id="1523296at2"/>
<evidence type="ECO:0000313" key="1">
    <source>
        <dbReference type="EMBL" id="RZU29764.1"/>
    </source>
</evidence>
<dbReference type="PANTHER" id="PTHR35564:SF4">
    <property type="entry name" value="CYTOPLASMIC PROTEIN"/>
    <property type="match status" value="1"/>
</dbReference>
<proteinExistence type="predicted"/>
<organism evidence="1 2">
    <name type="scientific">Edaphobacter modestus</name>
    <dbReference type="NCBI Taxonomy" id="388466"/>
    <lineage>
        <taxon>Bacteria</taxon>
        <taxon>Pseudomonadati</taxon>
        <taxon>Acidobacteriota</taxon>
        <taxon>Terriglobia</taxon>
        <taxon>Terriglobales</taxon>
        <taxon>Acidobacteriaceae</taxon>
        <taxon>Edaphobacter</taxon>
    </lineage>
</organism>
<dbReference type="PANTHER" id="PTHR35564">
    <property type="match status" value="1"/>
</dbReference>
<dbReference type="NCBIfam" id="TIGR03347">
    <property type="entry name" value="VI_chp_1"/>
    <property type="match status" value="1"/>
</dbReference>
<accession>A0A4Q7Y0G1</accession>
<reference evidence="1 2" key="1">
    <citation type="submission" date="2019-02" db="EMBL/GenBank/DDBJ databases">
        <title>Genomic Encyclopedia of Archaeal and Bacterial Type Strains, Phase II (KMG-II): from individual species to whole genera.</title>
        <authorList>
            <person name="Goeker M."/>
        </authorList>
    </citation>
    <scope>NUCLEOTIDE SEQUENCE [LARGE SCALE GENOMIC DNA]</scope>
    <source>
        <strain evidence="1 2">DSM 18101</strain>
    </source>
</reference>
<evidence type="ECO:0000313" key="2">
    <source>
        <dbReference type="Proteomes" id="UP000292958"/>
    </source>
</evidence>
<comment type="caution">
    <text evidence="1">The sequence shown here is derived from an EMBL/GenBank/DDBJ whole genome shotgun (WGS) entry which is preliminary data.</text>
</comment>
<dbReference type="AlphaFoldDB" id="A0A4Q7Y0G1"/>
<dbReference type="RefSeq" id="WP_130425080.1">
    <property type="nucleotide sequence ID" value="NZ_SHKW01000007.1"/>
</dbReference>